<dbReference type="RefSeq" id="WP_177715136.1">
    <property type="nucleotide sequence ID" value="NZ_JACRSQ010000014.1"/>
</dbReference>
<keyword evidence="4 7" id="KW-0812">Transmembrane</keyword>
<feature type="transmembrane region" description="Helical" evidence="7">
    <location>
        <begin position="32"/>
        <end position="56"/>
    </location>
</feature>
<name>A0A926DU06_9FIRM</name>
<keyword evidence="10" id="KW-1185">Reference proteome</keyword>
<dbReference type="PANTHER" id="PTHR30193:SF44">
    <property type="entry name" value="LACTOSE TRANSPORT SYSTEM PERMEASE PROTEIN LACF"/>
    <property type="match status" value="1"/>
</dbReference>
<keyword evidence="5 7" id="KW-1133">Transmembrane helix</keyword>
<feature type="transmembrane region" description="Helical" evidence="7">
    <location>
        <begin position="288"/>
        <end position="308"/>
    </location>
</feature>
<dbReference type="Proteomes" id="UP000657006">
    <property type="component" value="Unassembled WGS sequence"/>
</dbReference>
<dbReference type="EMBL" id="JACRSQ010000014">
    <property type="protein sequence ID" value="MBC8543928.1"/>
    <property type="molecule type" value="Genomic_DNA"/>
</dbReference>
<evidence type="ECO:0000256" key="6">
    <source>
        <dbReference type="ARBA" id="ARBA00023136"/>
    </source>
</evidence>
<evidence type="ECO:0000256" key="4">
    <source>
        <dbReference type="ARBA" id="ARBA00022692"/>
    </source>
</evidence>
<dbReference type="InterPro" id="IPR000515">
    <property type="entry name" value="MetI-like"/>
</dbReference>
<comment type="caution">
    <text evidence="9">The sequence shown here is derived from an EMBL/GenBank/DDBJ whole genome shotgun (WGS) entry which is preliminary data.</text>
</comment>
<dbReference type="InterPro" id="IPR035906">
    <property type="entry name" value="MetI-like_sf"/>
</dbReference>
<evidence type="ECO:0000256" key="3">
    <source>
        <dbReference type="ARBA" id="ARBA00022475"/>
    </source>
</evidence>
<feature type="transmembrane region" description="Helical" evidence="7">
    <location>
        <begin position="223"/>
        <end position="241"/>
    </location>
</feature>
<dbReference type="Gene3D" id="1.10.3720.10">
    <property type="entry name" value="MetI-like"/>
    <property type="match status" value="1"/>
</dbReference>
<dbReference type="CDD" id="cd06261">
    <property type="entry name" value="TM_PBP2"/>
    <property type="match status" value="1"/>
</dbReference>
<dbReference type="SUPFAM" id="SSF161098">
    <property type="entry name" value="MetI-like"/>
    <property type="match status" value="1"/>
</dbReference>
<dbReference type="GO" id="GO:0005886">
    <property type="term" value="C:plasma membrane"/>
    <property type="evidence" value="ECO:0007669"/>
    <property type="project" value="UniProtKB-SubCell"/>
</dbReference>
<feature type="transmembrane region" description="Helical" evidence="7">
    <location>
        <begin position="93"/>
        <end position="114"/>
    </location>
</feature>
<evidence type="ECO:0000256" key="7">
    <source>
        <dbReference type="RuleBase" id="RU363032"/>
    </source>
</evidence>
<evidence type="ECO:0000256" key="2">
    <source>
        <dbReference type="ARBA" id="ARBA00022448"/>
    </source>
</evidence>
<keyword evidence="6 7" id="KW-0472">Membrane</keyword>
<feature type="domain" description="ABC transmembrane type-1" evidence="8">
    <location>
        <begin position="89"/>
        <end position="304"/>
    </location>
</feature>
<keyword evidence="2 7" id="KW-0813">Transport</keyword>
<proteinExistence type="inferred from homology"/>
<evidence type="ECO:0000256" key="5">
    <source>
        <dbReference type="ARBA" id="ARBA00022989"/>
    </source>
</evidence>
<dbReference type="PANTHER" id="PTHR30193">
    <property type="entry name" value="ABC TRANSPORTER PERMEASE PROTEIN"/>
    <property type="match status" value="1"/>
</dbReference>
<comment type="similarity">
    <text evidence="7">Belongs to the binding-protein-dependent transport system permease family.</text>
</comment>
<evidence type="ECO:0000256" key="1">
    <source>
        <dbReference type="ARBA" id="ARBA00004651"/>
    </source>
</evidence>
<dbReference type="PROSITE" id="PS50928">
    <property type="entry name" value="ABC_TM1"/>
    <property type="match status" value="1"/>
</dbReference>
<protein>
    <submittedName>
        <fullName evidence="9">Sugar ABC transporter permease</fullName>
    </submittedName>
</protein>
<dbReference type="InterPro" id="IPR051393">
    <property type="entry name" value="ABC_transporter_permease"/>
</dbReference>
<dbReference type="AlphaFoldDB" id="A0A926DU06"/>
<gene>
    <name evidence="9" type="ORF">H8730_10265</name>
</gene>
<evidence type="ECO:0000259" key="8">
    <source>
        <dbReference type="PROSITE" id="PS50928"/>
    </source>
</evidence>
<organism evidence="9 10">
    <name type="scientific">Bianquea renquensis</name>
    <dbReference type="NCBI Taxonomy" id="2763661"/>
    <lineage>
        <taxon>Bacteria</taxon>
        <taxon>Bacillati</taxon>
        <taxon>Bacillota</taxon>
        <taxon>Clostridia</taxon>
        <taxon>Eubacteriales</taxon>
        <taxon>Bianqueaceae</taxon>
        <taxon>Bianquea</taxon>
    </lineage>
</organism>
<dbReference type="Pfam" id="PF00528">
    <property type="entry name" value="BPD_transp_1"/>
    <property type="match status" value="1"/>
</dbReference>
<keyword evidence="3" id="KW-1003">Cell membrane</keyword>
<evidence type="ECO:0000313" key="10">
    <source>
        <dbReference type="Proteomes" id="UP000657006"/>
    </source>
</evidence>
<accession>A0A926DU06</accession>
<comment type="subcellular location">
    <subcellularLocation>
        <location evidence="1 7">Cell membrane</location>
        <topology evidence="1 7">Multi-pass membrane protein</topology>
    </subcellularLocation>
</comment>
<evidence type="ECO:0000313" key="9">
    <source>
        <dbReference type="EMBL" id="MBC8543928.1"/>
    </source>
</evidence>
<dbReference type="GO" id="GO:0055085">
    <property type="term" value="P:transmembrane transport"/>
    <property type="evidence" value="ECO:0007669"/>
    <property type="project" value="InterPro"/>
</dbReference>
<reference evidence="9" key="1">
    <citation type="submission" date="2020-08" db="EMBL/GenBank/DDBJ databases">
        <title>Genome public.</title>
        <authorList>
            <person name="Liu C."/>
            <person name="Sun Q."/>
        </authorList>
    </citation>
    <scope>NUCLEOTIDE SEQUENCE</scope>
    <source>
        <strain evidence="9">NSJ-32</strain>
    </source>
</reference>
<sequence>MAQQIKTLQPAAARRRKGYGIRRFKKELPYHFMIWLAMVFALIFNYIPMGGLMIAFKDYRMRDGILGSAWVGLKHFQNILSDFYMGNAVMNTIGLSLLSILISVPVTLIFAILIKELSNTALKRTVQTISYLPHFISWAIMAVLLDNFLNVNDGIINIVIKALGGEPVHFLGSKNLYWPLILIVDRWKETGWSAIIYLAVMSGIDESLYEAAKIDGAGRLARIRYITLPSLSNIVAIMLILDMGSMAGTGFDQAYFLSNPLNFERSNVLSYYVYEIGLRKGNFSYSTAIGLITSTVSAALMLTANGLAKKINGSGLF</sequence>